<gene>
    <name evidence="2" type="ORF">GGR05_002226</name>
</gene>
<name>A0A7W6FUH5_9HYPH</name>
<sequence length="91" mass="9547">MNILRFPDTSRTGDRSGGPAEPSRAVPAAGESGQASSDARILRAMSVLNRPVLDAVMGRRPGAQRVLAAFRADWTPPALRAPRPANDAPAS</sequence>
<dbReference type="OrthoDB" id="7916412at2"/>
<dbReference type="EMBL" id="JACIDO010000004">
    <property type="protein sequence ID" value="MBB3936076.1"/>
    <property type="molecule type" value="Genomic_DNA"/>
</dbReference>
<evidence type="ECO:0000313" key="3">
    <source>
        <dbReference type="Proteomes" id="UP000531216"/>
    </source>
</evidence>
<comment type="caution">
    <text evidence="2">The sequence shown here is derived from an EMBL/GenBank/DDBJ whole genome shotgun (WGS) entry which is preliminary data.</text>
</comment>
<accession>A0A7W6FUH5</accession>
<evidence type="ECO:0000256" key="1">
    <source>
        <dbReference type="SAM" id="MobiDB-lite"/>
    </source>
</evidence>
<proteinExistence type="predicted"/>
<dbReference type="AlphaFoldDB" id="A0A7W6FUH5"/>
<organism evidence="2 3">
    <name type="scientific">Aureimonas phyllosphaerae</name>
    <dbReference type="NCBI Taxonomy" id="1166078"/>
    <lineage>
        <taxon>Bacteria</taxon>
        <taxon>Pseudomonadati</taxon>
        <taxon>Pseudomonadota</taxon>
        <taxon>Alphaproteobacteria</taxon>
        <taxon>Hyphomicrobiales</taxon>
        <taxon>Aurantimonadaceae</taxon>
        <taxon>Aureimonas</taxon>
    </lineage>
</organism>
<feature type="region of interest" description="Disordered" evidence="1">
    <location>
        <begin position="1"/>
        <end position="38"/>
    </location>
</feature>
<reference evidence="2 3" key="1">
    <citation type="submission" date="2020-08" db="EMBL/GenBank/DDBJ databases">
        <title>Genomic Encyclopedia of Type Strains, Phase IV (KMG-IV): sequencing the most valuable type-strain genomes for metagenomic binning, comparative biology and taxonomic classification.</title>
        <authorList>
            <person name="Goeker M."/>
        </authorList>
    </citation>
    <scope>NUCLEOTIDE SEQUENCE [LARGE SCALE GENOMIC DNA]</scope>
    <source>
        <strain evidence="2 3">DSM 25024</strain>
    </source>
</reference>
<dbReference type="RefSeq" id="WP_090963397.1">
    <property type="nucleotide sequence ID" value="NZ_FOOA01000008.1"/>
</dbReference>
<dbReference type="Proteomes" id="UP000531216">
    <property type="component" value="Unassembled WGS sequence"/>
</dbReference>
<evidence type="ECO:0000313" key="2">
    <source>
        <dbReference type="EMBL" id="MBB3936076.1"/>
    </source>
</evidence>
<keyword evidence="3" id="KW-1185">Reference proteome</keyword>
<protein>
    <submittedName>
        <fullName evidence="2">Uncharacterized protein</fullName>
    </submittedName>
</protein>